<feature type="region of interest" description="Disordered" evidence="1">
    <location>
        <begin position="74"/>
        <end position="97"/>
    </location>
</feature>
<name>A0A5C3R6I8_9AGAR</name>
<accession>A0A5C3R6I8</accession>
<evidence type="ECO:0000256" key="1">
    <source>
        <dbReference type="SAM" id="MobiDB-lite"/>
    </source>
</evidence>
<dbReference type="Proteomes" id="UP000305067">
    <property type="component" value="Unassembled WGS sequence"/>
</dbReference>
<feature type="compositionally biased region" description="Polar residues" evidence="1">
    <location>
        <begin position="1"/>
        <end position="21"/>
    </location>
</feature>
<sequence length="368" mass="40064">MKSALLNTGGTSQTPKQQGSHGASAAELLVAVLGLLHPPSPRFQRKTPCSFIRVATNAATKRASFTGRPWASLSQLPSARERREGHRTGVPHGGVAGLRVSPVELDDLGSLWEDGASSSLPGTMCAPAWRTQTTRQGLTMIDDHGTSVETQPSGGVANDGLLQAHSVISLRDDDPTVWADVPPLLCRRLVPGDSHLPAITLLMTIVAPRRWPSGIYQNRLRVEAPHNVYSMSTEPHDPVALRLNELELHHLYRLSSCIGIAMCTGWSTQIPILQTATRNKSSATIGLGDFARLVSVSSPLSDKRKQLLRPIPDGLADNLPSISEDNIIATRSYTDKNSQPIRSWLAVRSLSNQNRYRTEKQRSSIQRP</sequence>
<evidence type="ECO:0000313" key="2">
    <source>
        <dbReference type="EMBL" id="TFL06824.1"/>
    </source>
</evidence>
<dbReference type="EMBL" id="ML178815">
    <property type="protein sequence ID" value="TFL06824.1"/>
    <property type="molecule type" value="Genomic_DNA"/>
</dbReference>
<protein>
    <submittedName>
        <fullName evidence="2">Uncharacterized protein</fullName>
    </submittedName>
</protein>
<evidence type="ECO:0000313" key="3">
    <source>
        <dbReference type="Proteomes" id="UP000305067"/>
    </source>
</evidence>
<dbReference type="AlphaFoldDB" id="A0A5C3R6I8"/>
<feature type="region of interest" description="Disordered" evidence="1">
    <location>
        <begin position="1"/>
        <end position="22"/>
    </location>
</feature>
<reference evidence="2 3" key="1">
    <citation type="journal article" date="2019" name="Nat. Ecol. Evol.">
        <title>Megaphylogeny resolves global patterns of mushroom evolution.</title>
        <authorList>
            <person name="Varga T."/>
            <person name="Krizsan K."/>
            <person name="Foldi C."/>
            <person name="Dima B."/>
            <person name="Sanchez-Garcia M."/>
            <person name="Sanchez-Ramirez S."/>
            <person name="Szollosi G.J."/>
            <person name="Szarkandi J.G."/>
            <person name="Papp V."/>
            <person name="Albert L."/>
            <person name="Andreopoulos W."/>
            <person name="Angelini C."/>
            <person name="Antonin V."/>
            <person name="Barry K.W."/>
            <person name="Bougher N.L."/>
            <person name="Buchanan P."/>
            <person name="Buyck B."/>
            <person name="Bense V."/>
            <person name="Catcheside P."/>
            <person name="Chovatia M."/>
            <person name="Cooper J."/>
            <person name="Damon W."/>
            <person name="Desjardin D."/>
            <person name="Finy P."/>
            <person name="Geml J."/>
            <person name="Haridas S."/>
            <person name="Hughes K."/>
            <person name="Justo A."/>
            <person name="Karasinski D."/>
            <person name="Kautmanova I."/>
            <person name="Kiss B."/>
            <person name="Kocsube S."/>
            <person name="Kotiranta H."/>
            <person name="LaButti K.M."/>
            <person name="Lechner B.E."/>
            <person name="Liimatainen K."/>
            <person name="Lipzen A."/>
            <person name="Lukacs Z."/>
            <person name="Mihaltcheva S."/>
            <person name="Morgado L.N."/>
            <person name="Niskanen T."/>
            <person name="Noordeloos M.E."/>
            <person name="Ohm R.A."/>
            <person name="Ortiz-Santana B."/>
            <person name="Ovrebo C."/>
            <person name="Racz N."/>
            <person name="Riley R."/>
            <person name="Savchenko A."/>
            <person name="Shiryaev A."/>
            <person name="Soop K."/>
            <person name="Spirin V."/>
            <person name="Szebenyi C."/>
            <person name="Tomsovsky M."/>
            <person name="Tulloss R.E."/>
            <person name="Uehling J."/>
            <person name="Grigoriev I.V."/>
            <person name="Vagvolgyi C."/>
            <person name="Papp T."/>
            <person name="Martin F.M."/>
            <person name="Miettinen O."/>
            <person name="Hibbett D.S."/>
            <person name="Nagy L.G."/>
        </authorList>
    </citation>
    <scope>NUCLEOTIDE SEQUENCE [LARGE SCALE GENOMIC DNA]</scope>
    <source>
        <strain evidence="2 3">CBS 309.79</strain>
    </source>
</reference>
<organism evidence="2 3">
    <name type="scientific">Pterulicium gracile</name>
    <dbReference type="NCBI Taxonomy" id="1884261"/>
    <lineage>
        <taxon>Eukaryota</taxon>
        <taxon>Fungi</taxon>
        <taxon>Dikarya</taxon>
        <taxon>Basidiomycota</taxon>
        <taxon>Agaricomycotina</taxon>
        <taxon>Agaricomycetes</taxon>
        <taxon>Agaricomycetidae</taxon>
        <taxon>Agaricales</taxon>
        <taxon>Pleurotineae</taxon>
        <taxon>Pterulaceae</taxon>
        <taxon>Pterulicium</taxon>
    </lineage>
</organism>
<gene>
    <name evidence="2" type="ORF">BDV98DRAFT_579687</name>
</gene>
<proteinExistence type="predicted"/>
<keyword evidence="3" id="KW-1185">Reference proteome</keyword>